<dbReference type="PROSITE" id="PS51257">
    <property type="entry name" value="PROKAR_LIPOPROTEIN"/>
    <property type="match status" value="1"/>
</dbReference>
<dbReference type="Proteomes" id="UP000095614">
    <property type="component" value="Unassembled WGS sequence"/>
</dbReference>
<evidence type="ECO:0000313" key="32">
    <source>
        <dbReference type="Proteomes" id="UP000441711"/>
    </source>
</evidence>
<reference evidence="23 24" key="1">
    <citation type="submission" date="2015-09" db="EMBL/GenBank/DDBJ databases">
        <authorList>
            <consortium name="Pathogen Informatics"/>
        </authorList>
    </citation>
    <scope>NUCLEOTIDE SEQUENCE [LARGE SCALE GENOMIC DNA]</scope>
    <source>
        <strain evidence="8 23">2789STDY5834847</strain>
        <strain evidence="9 24">2789STDY5834942</strain>
    </source>
</reference>
<evidence type="ECO:0000313" key="33">
    <source>
        <dbReference type="Proteomes" id="UP000442334"/>
    </source>
</evidence>
<evidence type="ECO:0000259" key="7">
    <source>
        <dbReference type="Pfam" id="PF14322"/>
    </source>
</evidence>
<evidence type="ECO:0000313" key="27">
    <source>
        <dbReference type="Proteomes" id="UP000283766"/>
    </source>
</evidence>
<dbReference type="Proteomes" id="UP000095788">
    <property type="component" value="Unassembled WGS sequence"/>
</dbReference>
<evidence type="ECO:0000256" key="5">
    <source>
        <dbReference type="ARBA" id="ARBA00023237"/>
    </source>
</evidence>
<protein>
    <submittedName>
        <fullName evidence="9">Putative outer membrane protein</fullName>
    </submittedName>
    <submittedName>
        <fullName evidence="10">RagB/SusD family nutrient uptake outer membrane protein</fullName>
    </submittedName>
</protein>
<reference evidence="25 26" key="2">
    <citation type="submission" date="2018-08" db="EMBL/GenBank/DDBJ databases">
        <title>A genome reference for cultivated species of the human gut microbiota.</title>
        <authorList>
            <person name="Zou Y."/>
            <person name="Xue W."/>
            <person name="Luo G."/>
        </authorList>
    </citation>
    <scope>NUCLEOTIDE SEQUENCE [LARGE SCALE GENOMIC DNA]</scope>
    <source>
        <strain evidence="22 27">AM18-14LB</strain>
        <strain evidence="21 26">AM29-12AC</strain>
        <strain evidence="20 25">OM07-9</strain>
    </source>
</reference>
<evidence type="ECO:0000313" key="14">
    <source>
        <dbReference type="EMBL" id="KAB4184274.1"/>
    </source>
</evidence>
<comment type="similarity">
    <text evidence="2">Belongs to the SusD family.</text>
</comment>
<dbReference type="Pfam" id="PF07980">
    <property type="entry name" value="SusD_RagB"/>
    <property type="match status" value="1"/>
</dbReference>
<dbReference type="Proteomes" id="UP000438773">
    <property type="component" value="Unassembled WGS sequence"/>
</dbReference>
<dbReference type="EMBL" id="QSTL01000004">
    <property type="protein sequence ID" value="RGM56577.1"/>
    <property type="molecule type" value="Genomic_DNA"/>
</dbReference>
<evidence type="ECO:0000313" key="11">
    <source>
        <dbReference type="EMBL" id="KAB4109572.1"/>
    </source>
</evidence>
<evidence type="ECO:0000313" key="21">
    <source>
        <dbReference type="EMBL" id="RHE22919.1"/>
    </source>
</evidence>
<evidence type="ECO:0000313" key="30">
    <source>
        <dbReference type="Proteomes" id="UP000434462"/>
    </source>
</evidence>
<dbReference type="InterPro" id="IPR033985">
    <property type="entry name" value="SusD-like_N"/>
</dbReference>
<dbReference type="EMBL" id="WCUP01000006">
    <property type="protein sequence ID" value="KAB4109572.1"/>
    <property type="molecule type" value="Genomic_DNA"/>
</dbReference>
<evidence type="ECO:0000313" key="28">
    <source>
        <dbReference type="Proteomes" id="UP000431575"/>
    </source>
</evidence>
<dbReference type="SUPFAM" id="SSF48452">
    <property type="entry name" value="TPR-like"/>
    <property type="match status" value="1"/>
</dbReference>
<evidence type="ECO:0000313" key="26">
    <source>
        <dbReference type="Proteomes" id="UP000283601"/>
    </source>
</evidence>
<dbReference type="EMBL" id="WCUA01000003">
    <property type="protein sequence ID" value="KAB4187222.1"/>
    <property type="molecule type" value="Genomic_DNA"/>
</dbReference>
<dbReference type="EMBL" id="WCUR01000030">
    <property type="protein sequence ID" value="KAB4116459.1"/>
    <property type="molecule type" value="Genomic_DNA"/>
</dbReference>
<organism evidence="9 24">
    <name type="scientific">Bacteroides uniformis</name>
    <dbReference type="NCBI Taxonomy" id="820"/>
    <lineage>
        <taxon>Bacteria</taxon>
        <taxon>Pseudomonadati</taxon>
        <taxon>Bacteroidota</taxon>
        <taxon>Bacteroidia</taxon>
        <taxon>Bacteroidales</taxon>
        <taxon>Bacteroidaceae</taxon>
        <taxon>Bacteroides</taxon>
    </lineage>
</organism>
<evidence type="ECO:0000313" key="23">
    <source>
        <dbReference type="Proteomes" id="UP000095614"/>
    </source>
</evidence>
<dbReference type="Proteomes" id="UP000283766">
    <property type="component" value="Unassembled WGS sequence"/>
</dbReference>
<dbReference type="RefSeq" id="WP_009037091.1">
    <property type="nucleotide sequence ID" value="NZ_BAABXG010000001.1"/>
</dbReference>
<evidence type="ECO:0000313" key="12">
    <source>
        <dbReference type="EMBL" id="KAB4116459.1"/>
    </source>
</evidence>
<dbReference type="Proteomes" id="UP000434462">
    <property type="component" value="Unassembled WGS sequence"/>
</dbReference>
<dbReference type="EMBL" id="CZBF01000006">
    <property type="protein sequence ID" value="CUQ19421.1"/>
    <property type="molecule type" value="Genomic_DNA"/>
</dbReference>
<dbReference type="Gene3D" id="1.25.40.390">
    <property type="match status" value="1"/>
</dbReference>
<dbReference type="EMBL" id="WCTY01000015">
    <property type="protein sequence ID" value="KAB4184274.1"/>
    <property type="molecule type" value="Genomic_DNA"/>
</dbReference>
<proteinExistence type="inferred from homology"/>
<dbReference type="AlphaFoldDB" id="A0A174UFD9"/>
<dbReference type="Proteomes" id="UP000487221">
    <property type="component" value="Unassembled WGS sequence"/>
</dbReference>
<feature type="domain" description="SusD-like N-terminal" evidence="7">
    <location>
        <begin position="90"/>
        <end position="214"/>
    </location>
</feature>
<dbReference type="GO" id="GO:0009279">
    <property type="term" value="C:cell outer membrane"/>
    <property type="evidence" value="ECO:0007669"/>
    <property type="project" value="UniProtKB-SubCell"/>
</dbReference>
<keyword evidence="4" id="KW-0472">Membrane</keyword>
<keyword evidence="5" id="KW-0998">Cell outer membrane</keyword>
<keyword evidence="3" id="KW-0732">Signal</keyword>
<dbReference type="OrthoDB" id="727588at2"/>
<dbReference type="EMBL" id="QSJZ01000008">
    <property type="protein sequence ID" value="RHE22919.1"/>
    <property type="molecule type" value="Genomic_DNA"/>
</dbReference>
<evidence type="ECO:0000313" key="17">
    <source>
        <dbReference type="EMBL" id="KAB4235137.1"/>
    </source>
</evidence>
<reference evidence="19" key="4">
    <citation type="submission" date="2023-10" db="EMBL/GenBank/DDBJ databases">
        <title>Genome of Potential pathogenic bacteria in Crohn's disease.</title>
        <authorList>
            <person name="Rodriguez-Palacios A."/>
        </authorList>
    </citation>
    <scope>NUCLEOTIDE SEQUENCE</scope>
    <source>
        <strain evidence="19">CavFT-hAR50</strain>
    </source>
</reference>
<evidence type="ECO:0000313" key="22">
    <source>
        <dbReference type="EMBL" id="RHH32192.1"/>
    </source>
</evidence>
<dbReference type="InterPro" id="IPR011990">
    <property type="entry name" value="TPR-like_helical_dom_sf"/>
</dbReference>
<comment type="subcellular location">
    <subcellularLocation>
        <location evidence="1">Cell outer membrane</location>
    </subcellularLocation>
</comment>
<dbReference type="Proteomes" id="UP000283601">
    <property type="component" value="Unassembled WGS sequence"/>
</dbReference>
<dbReference type="Proteomes" id="UP000261295">
    <property type="component" value="Unassembled WGS sequence"/>
</dbReference>
<accession>A0A174UFD9</accession>
<reference evidence="28 29" key="3">
    <citation type="journal article" date="2019" name="Nat. Med.">
        <title>A library of human gut bacterial isolates paired with longitudinal multiomics data enables mechanistic microbiome research.</title>
        <authorList>
            <person name="Poyet M."/>
            <person name="Groussin M."/>
            <person name="Gibbons S.M."/>
            <person name="Avila-Pacheco J."/>
            <person name="Jiang X."/>
            <person name="Kearney S.M."/>
            <person name="Perrotta A.R."/>
            <person name="Berdy B."/>
            <person name="Zhao S."/>
            <person name="Lieberman T.D."/>
            <person name="Swanson P.K."/>
            <person name="Smith M."/>
            <person name="Roesemann S."/>
            <person name="Alexander J.E."/>
            <person name="Rich S.A."/>
            <person name="Livny J."/>
            <person name="Vlamakis H."/>
            <person name="Clish C."/>
            <person name="Bullock K."/>
            <person name="Deik A."/>
            <person name="Scott J."/>
            <person name="Pierce K.A."/>
            <person name="Xavier R.J."/>
            <person name="Alm E.J."/>
        </authorList>
    </citation>
    <scope>NUCLEOTIDE SEQUENCE [LARGE SCALE GENOMIC DNA]</scope>
    <source>
        <strain evidence="16 35">BIOML-A11</strain>
        <strain evidence="14 36">BIOML-A19</strain>
        <strain evidence="15 33">BIOML-A21</strain>
        <strain evidence="11 32">BIOML-A36</strain>
        <strain evidence="13 31">BIOML-A37</strain>
        <strain evidence="12 30">BIOML-A38</strain>
        <strain evidence="10 29">BIOML-A42</strain>
        <strain evidence="17 34">BIOML-A5</strain>
        <strain evidence="18 28">BIOML-A6</strain>
    </source>
</reference>
<evidence type="ECO:0000256" key="3">
    <source>
        <dbReference type="ARBA" id="ARBA00022729"/>
    </source>
</evidence>
<dbReference type="InterPro" id="IPR012944">
    <property type="entry name" value="SusD_RagB_dom"/>
</dbReference>
<dbReference type="Pfam" id="PF14322">
    <property type="entry name" value="SusD-like_3"/>
    <property type="match status" value="1"/>
</dbReference>
<evidence type="ECO:0000313" key="9">
    <source>
        <dbReference type="EMBL" id="CUQ19421.1"/>
    </source>
</evidence>
<evidence type="ECO:0000313" key="34">
    <source>
        <dbReference type="Proteomes" id="UP000462376"/>
    </source>
</evidence>
<evidence type="ECO:0000256" key="4">
    <source>
        <dbReference type="ARBA" id="ARBA00023136"/>
    </source>
</evidence>
<dbReference type="Proteomes" id="UP000441711">
    <property type="component" value="Unassembled WGS sequence"/>
</dbReference>
<name>A0A174UFD9_BACUN</name>
<evidence type="ECO:0000313" key="13">
    <source>
        <dbReference type="EMBL" id="KAB4128735.1"/>
    </source>
</evidence>
<evidence type="ECO:0000256" key="2">
    <source>
        <dbReference type="ARBA" id="ARBA00006275"/>
    </source>
</evidence>
<evidence type="ECO:0000313" key="31">
    <source>
        <dbReference type="Proteomes" id="UP000438773"/>
    </source>
</evidence>
<dbReference type="EMBL" id="WCTL01000011">
    <property type="protein sequence ID" value="KAB4235137.1"/>
    <property type="molecule type" value="Genomic_DNA"/>
</dbReference>
<evidence type="ECO:0000313" key="8">
    <source>
        <dbReference type="EMBL" id="CUO33706.1"/>
    </source>
</evidence>
<evidence type="ECO:0000313" key="16">
    <source>
        <dbReference type="EMBL" id="KAB4212442.1"/>
    </source>
</evidence>
<dbReference type="Proteomes" id="UP000462376">
    <property type="component" value="Unassembled WGS sequence"/>
</dbReference>
<dbReference type="EMBL" id="JAWDEU010000002">
    <property type="protein sequence ID" value="MDU0243813.1"/>
    <property type="molecule type" value="Genomic_DNA"/>
</dbReference>
<dbReference type="Proteomes" id="UP000431575">
    <property type="component" value="Unassembled WGS sequence"/>
</dbReference>
<dbReference type="EMBL" id="WCUV01000002">
    <property type="protein sequence ID" value="KAB4095898.1"/>
    <property type="molecule type" value="Genomic_DNA"/>
</dbReference>
<dbReference type="Proteomes" id="UP000432488">
    <property type="component" value="Unassembled WGS sequence"/>
</dbReference>
<dbReference type="EMBL" id="QRJL01000004">
    <property type="protein sequence ID" value="RHH32192.1"/>
    <property type="molecule type" value="Genomic_DNA"/>
</dbReference>
<evidence type="ECO:0000313" key="35">
    <source>
        <dbReference type="Proteomes" id="UP000466952"/>
    </source>
</evidence>
<evidence type="ECO:0000313" key="19">
    <source>
        <dbReference type="EMBL" id="MDU0243813.1"/>
    </source>
</evidence>
<dbReference type="EMBL" id="WCUQ01000001">
    <property type="protein sequence ID" value="KAB4128735.1"/>
    <property type="molecule type" value="Genomic_DNA"/>
</dbReference>
<dbReference type="Proteomes" id="UP000442334">
    <property type="component" value="Unassembled WGS sequence"/>
</dbReference>
<evidence type="ECO:0000256" key="1">
    <source>
        <dbReference type="ARBA" id="ARBA00004442"/>
    </source>
</evidence>
<evidence type="ECO:0000313" key="29">
    <source>
        <dbReference type="Proteomes" id="UP000432488"/>
    </source>
</evidence>
<evidence type="ECO:0000313" key="18">
    <source>
        <dbReference type="EMBL" id="KAB4240974.1"/>
    </source>
</evidence>
<evidence type="ECO:0000313" key="10">
    <source>
        <dbReference type="EMBL" id="KAB4095898.1"/>
    </source>
</evidence>
<gene>
    <name evidence="22" type="ORF">DW216_08410</name>
    <name evidence="21" type="ORF">DW758_11050</name>
    <name evidence="20" type="ORF">DXC07_06435</name>
    <name evidence="8" type="ORF">ERS852462_00095</name>
    <name evidence="9" type="ORF">ERS852554_03354</name>
    <name evidence="18" type="ORF">GAP41_14410</name>
    <name evidence="17" type="ORF">GAP47_12865</name>
    <name evidence="16" type="ORF">GAP55_11965</name>
    <name evidence="15" type="ORF">GAQ34_04400</name>
    <name evidence="14" type="ORF">GAQ44_09255</name>
    <name evidence="10" type="ORF">GAQ56_02655</name>
    <name evidence="11" type="ORF">GAQ70_10365</name>
    <name evidence="12" type="ORF">GAQ72_10470</name>
    <name evidence="13" type="ORF">GAQ75_00165</name>
    <name evidence="19" type="ORF">RVH16_03630</name>
</gene>
<evidence type="ECO:0000313" key="25">
    <source>
        <dbReference type="Proteomes" id="UP000261295"/>
    </source>
</evidence>
<evidence type="ECO:0000313" key="36">
    <source>
        <dbReference type="Proteomes" id="UP000487221"/>
    </source>
</evidence>
<evidence type="ECO:0000313" key="20">
    <source>
        <dbReference type="EMBL" id="RGM56577.1"/>
    </source>
</evidence>
<dbReference type="EMBL" id="CZAF01000001">
    <property type="protein sequence ID" value="CUO33706.1"/>
    <property type="molecule type" value="Genomic_DNA"/>
</dbReference>
<evidence type="ECO:0000313" key="15">
    <source>
        <dbReference type="EMBL" id="KAB4187222.1"/>
    </source>
</evidence>
<evidence type="ECO:0000313" key="24">
    <source>
        <dbReference type="Proteomes" id="UP000095788"/>
    </source>
</evidence>
<evidence type="ECO:0000259" key="6">
    <source>
        <dbReference type="Pfam" id="PF07980"/>
    </source>
</evidence>
<feature type="domain" description="RagB/SusD" evidence="6">
    <location>
        <begin position="354"/>
        <end position="572"/>
    </location>
</feature>
<dbReference type="EMBL" id="WCTM01000008">
    <property type="protein sequence ID" value="KAB4240974.1"/>
    <property type="molecule type" value="Genomic_DNA"/>
</dbReference>
<dbReference type="EMBL" id="WCTR01000007">
    <property type="protein sequence ID" value="KAB4212442.1"/>
    <property type="molecule type" value="Genomic_DNA"/>
</dbReference>
<sequence length="572" mass="65858">MKFKNILMALGLGSMLMTSCTLDEEVYTFISGEDLSADGEYELLVNGAYQPLAWMFEWGSYDSATNYDNDYQTGPGWAFKETGTGNFYNNGSINNVFAYYSTAIHRANYHYYLIDKMTNVPEKAKNNALGELRFLKAWSEFELVRRFGGIPLFKTSIGEGNSSYQPRASVKEVYEDIIANLKEAETLLMPRTDSDYKKGHVFRASAKSLLALVYATIGSASMESGKVMVKGGPGKVTNPDGTESALMPQEIWHNKIRLPGYEEFNSQEYYKLAKEKAAEVIAEGECVLASSQKELWKIDNKNGPEFLFTLQTYPEGDNLAGNYISESYYGYWKEDRTLGSGYYTYRDHWLQMFDDWKDERITWGILHRYPDSYNEELGIYTWRYYPLRDSVYVNREEAPYADQGIGAYQKTDQPTYGAYYGSRFTKFTAVTGEIDGNRKDFNWPFMRYAEVLLLYAEADNELNGPTQDAFSKIELLNKRNNSTLVSKRHEKIPFTKETFRSFILEERAKEFAVEGNRRTDLIRWGIYLSVMNAIGMDENGNLKRREEKHWLMPLPPDEINGNPYIEKNNPGW</sequence>
<dbReference type="Proteomes" id="UP000466952">
    <property type="component" value="Unassembled WGS sequence"/>
</dbReference>
<dbReference type="Proteomes" id="UP001181247">
    <property type="component" value="Unassembled WGS sequence"/>
</dbReference>